<dbReference type="InterPro" id="IPR013766">
    <property type="entry name" value="Thioredoxin_domain"/>
</dbReference>
<accession>B5XBH5</accession>
<organism evidence="4">
    <name type="scientific">Salmo salar</name>
    <name type="common">Atlantic salmon</name>
    <dbReference type="NCBI Taxonomy" id="8030"/>
    <lineage>
        <taxon>Eukaryota</taxon>
        <taxon>Metazoa</taxon>
        <taxon>Chordata</taxon>
        <taxon>Craniata</taxon>
        <taxon>Vertebrata</taxon>
        <taxon>Euteleostomi</taxon>
        <taxon>Actinopterygii</taxon>
        <taxon>Neopterygii</taxon>
        <taxon>Teleostei</taxon>
        <taxon>Protacanthopterygii</taxon>
        <taxon>Salmoniformes</taxon>
        <taxon>Salmonidae</taxon>
        <taxon>Salmoninae</taxon>
        <taxon>Salmo</taxon>
    </lineage>
</organism>
<sequence>MLKLFLLCTLAILSRADIGEEDDVLVLKKSNFEEALKAHPNILVEFYAPWCGHCKALVPEYAKAAS</sequence>
<dbReference type="AlphaFoldDB" id="B5XBH5"/>
<dbReference type="PANTHER" id="PTHR18929">
    <property type="entry name" value="PROTEIN DISULFIDE ISOMERASE"/>
    <property type="match status" value="1"/>
</dbReference>
<dbReference type="EMBL" id="BT050379">
    <property type="protein sequence ID" value="ACI70180.1"/>
    <property type="molecule type" value="mRNA"/>
</dbReference>
<dbReference type="GeneID" id="100196113"/>
<evidence type="ECO:0000256" key="1">
    <source>
        <dbReference type="ARBA" id="ARBA00006347"/>
    </source>
</evidence>
<dbReference type="STRING" id="8030.ENSSSAP00000045490"/>
<dbReference type="GO" id="GO:0003756">
    <property type="term" value="F:protein disulfide isomerase activity"/>
    <property type="evidence" value="ECO:0007669"/>
    <property type="project" value="TreeGrafter"/>
</dbReference>
<keyword evidence="6" id="KW-1185">Reference proteome</keyword>
<dbReference type="CTD" id="100196113"/>
<reference evidence="4" key="1">
    <citation type="submission" date="2008-10" db="EMBL/GenBank/DDBJ databases">
        <authorList>
            <consortium name="cGRASP (B.F. Koop &amp; W.S. Davidson)"/>
            <person name="Leong J."/>
            <person name="von Schalburg K."/>
            <person name="Cooper G."/>
            <person name="Moore R."/>
            <person name="Holt R."/>
            <person name="Davidson W.S."/>
            <person name="Koop B.F."/>
        </authorList>
    </citation>
    <scope>NUCLEOTIDE SEQUENCE</scope>
    <source>
        <tissue evidence="5">Brain</tissue>
        <tissue evidence="4">Thyroid</tissue>
    </source>
</reference>
<dbReference type="PANTHER" id="PTHR18929:SF101">
    <property type="entry name" value="PROTEIN DISULFIDE-ISOMERASE"/>
    <property type="match status" value="1"/>
</dbReference>
<dbReference type="InterPro" id="IPR017937">
    <property type="entry name" value="Thioredoxin_CS"/>
</dbReference>
<comment type="similarity">
    <text evidence="1">Belongs to the protein disulfide isomerase family.</text>
</comment>
<name>B5XBH5_SALSA</name>
<dbReference type="Gene3D" id="3.40.30.10">
    <property type="entry name" value="Glutaredoxin"/>
    <property type="match status" value="1"/>
</dbReference>
<dbReference type="PROSITE" id="PS00194">
    <property type="entry name" value="THIOREDOXIN_1"/>
    <property type="match status" value="1"/>
</dbReference>
<reference evidence="4 7" key="2">
    <citation type="journal article" date="2010" name="BMC Genomics">
        <title>Salmo salar and Esox lucius full-length cDNA sequences reveal changes in evolutionary pressures on a post-tetraploidization genome.</title>
        <authorList>
            <person name="Leong J.S."/>
            <person name="Jantzen S.G."/>
            <person name="von Schalburg K.R."/>
            <person name="Cooper G.A."/>
            <person name="Messmer A.M."/>
            <person name="Liao N.Y."/>
            <person name="Munro S."/>
            <person name="Moore R."/>
            <person name="Holt R.A."/>
            <person name="Jones S.J."/>
            <person name="Davidson W.S."/>
            <person name="Koop B.F."/>
        </authorList>
    </citation>
    <scope>NUCLEOTIDE SEQUENCE</scope>
    <source>
        <tissue evidence="5">Brain</tissue>
        <tissue evidence="4">Thyroid</tissue>
    </source>
</reference>
<dbReference type="GO" id="GO:0005783">
    <property type="term" value="C:endoplasmic reticulum"/>
    <property type="evidence" value="ECO:0007669"/>
    <property type="project" value="TreeGrafter"/>
</dbReference>
<proteinExistence type="evidence at transcript level"/>
<feature type="chain" id="PRO_5009732413" evidence="2 7">
    <location>
        <begin position="17"/>
        <end position="66"/>
    </location>
</feature>
<feature type="domain" description="Thioredoxin" evidence="3">
    <location>
        <begin position="24"/>
        <end position="65"/>
    </location>
</feature>
<evidence type="ECO:0000313" key="6">
    <source>
        <dbReference type="Proteomes" id="UP001652741"/>
    </source>
</evidence>
<dbReference type="PaxDb" id="8030-ENSSSAP00000045490"/>
<dbReference type="SUPFAM" id="SSF52833">
    <property type="entry name" value="Thioredoxin-like"/>
    <property type="match status" value="1"/>
</dbReference>
<dbReference type="EMBL" id="BT048394">
    <property type="protein sequence ID" value="ACI68195.1"/>
    <property type="molecule type" value="mRNA"/>
</dbReference>
<dbReference type="GO" id="GO:0034976">
    <property type="term" value="P:response to endoplasmic reticulum stress"/>
    <property type="evidence" value="ECO:0007669"/>
    <property type="project" value="TreeGrafter"/>
</dbReference>
<reference evidence="4" key="3">
    <citation type="submission" date="2010-08" db="EMBL/GenBank/DDBJ databases">
        <authorList>
            <consortium name="cGRASP (B.F. Koop &amp; W.S. Davidson)"/>
        </authorList>
    </citation>
    <scope>NUCLEOTIDE SEQUENCE</scope>
    <source>
        <tissue evidence="5">Brain</tissue>
        <tissue evidence="4">Thyroid</tissue>
    </source>
</reference>
<dbReference type="OrthoDB" id="427280at2759"/>
<dbReference type="Proteomes" id="UP001652741">
    <property type="component" value="Chromosome ssa12"/>
</dbReference>
<evidence type="ECO:0000313" key="5">
    <source>
        <dbReference type="EMBL" id="ACI70180.1"/>
    </source>
</evidence>
<gene>
    <name evidence="4" type="primary">PDIA1</name>
    <name evidence="7" type="synonym">pdia1</name>
</gene>
<dbReference type="RefSeq" id="NP_001134614.1">
    <property type="nucleotide sequence ID" value="NM_001141142.2"/>
</dbReference>
<dbReference type="KEGG" id="sasa:100196113"/>
<evidence type="ECO:0000259" key="3">
    <source>
        <dbReference type="Pfam" id="PF00085"/>
    </source>
</evidence>
<dbReference type="Pfam" id="PF00085">
    <property type="entry name" value="Thioredoxin"/>
    <property type="match status" value="1"/>
</dbReference>
<evidence type="ECO:0000313" key="7">
    <source>
        <dbReference type="RefSeq" id="NP_001134614.1"/>
    </source>
</evidence>
<evidence type="ECO:0000313" key="4">
    <source>
        <dbReference type="EMBL" id="ACI68195.1"/>
    </source>
</evidence>
<dbReference type="GO" id="GO:0006457">
    <property type="term" value="P:protein folding"/>
    <property type="evidence" value="ECO:0007669"/>
    <property type="project" value="TreeGrafter"/>
</dbReference>
<protein>
    <submittedName>
        <fullName evidence="4 7">Disulfide-isomerase</fullName>
    </submittedName>
</protein>
<reference evidence="7" key="4">
    <citation type="submission" date="2025-04" db="UniProtKB">
        <authorList>
            <consortium name="RefSeq"/>
        </authorList>
    </citation>
    <scope>IDENTIFICATION</scope>
</reference>
<dbReference type="InterPro" id="IPR036249">
    <property type="entry name" value="Thioredoxin-like_sf"/>
</dbReference>
<evidence type="ECO:0000256" key="2">
    <source>
        <dbReference type="SAM" id="SignalP"/>
    </source>
</evidence>
<keyword evidence="2 7" id="KW-0732">Signal</keyword>
<feature type="signal peptide" evidence="2">
    <location>
        <begin position="1"/>
        <end position="16"/>
    </location>
</feature>
<keyword evidence="4" id="KW-0413">Isomerase</keyword>